<dbReference type="CDD" id="cd06183">
    <property type="entry name" value="cyt_b5_reduct_like"/>
    <property type="match status" value="1"/>
</dbReference>
<dbReference type="Pfam" id="PF00970">
    <property type="entry name" value="FAD_binding_6"/>
    <property type="match status" value="1"/>
</dbReference>
<keyword evidence="5 6" id="KW-0408">Iron</keyword>
<dbReference type="InterPro" id="IPR051872">
    <property type="entry name" value="Cytochrome_b5/Flavoprotein_Rdt"/>
</dbReference>
<keyword evidence="2 6" id="KW-0349">Heme</keyword>
<comment type="similarity">
    <text evidence="1">Belongs to the flavoprotein pyridine nucleotide cytochrome reductase family.</text>
</comment>
<dbReference type="InterPro" id="IPR039261">
    <property type="entry name" value="FNR_nucleotide-bd"/>
</dbReference>
<dbReference type="Gene3D" id="3.40.50.80">
    <property type="entry name" value="Nucleotide-binding domain of ferredoxin-NADP reductase (FNR) module"/>
    <property type="match status" value="1"/>
</dbReference>
<dbReference type="GO" id="GO:0006801">
    <property type="term" value="P:superoxide metabolic process"/>
    <property type="evidence" value="ECO:0007669"/>
    <property type="project" value="TreeGrafter"/>
</dbReference>
<dbReference type="PANTHER" id="PTHR46237">
    <property type="entry name" value="CYTOCHROME B5 REDUCTASE 4 FAMILY MEMBER"/>
    <property type="match status" value="1"/>
</dbReference>
<evidence type="ECO:0000256" key="3">
    <source>
        <dbReference type="ARBA" id="ARBA00022723"/>
    </source>
</evidence>
<name>A0A183GPI7_HELPZ</name>
<protein>
    <submittedName>
        <fullName evidence="10">Cytochrome-b5 reductase</fullName>
    </submittedName>
</protein>
<keyword evidence="9" id="KW-1185">Reference proteome</keyword>
<keyword evidence="3 6" id="KW-0479">Metal-binding</keyword>
<evidence type="ECO:0000259" key="7">
    <source>
        <dbReference type="PROSITE" id="PS50255"/>
    </source>
</evidence>
<dbReference type="GO" id="GO:0004128">
    <property type="term" value="F:cytochrome-b5 reductase activity, acting on NAD(P)H"/>
    <property type="evidence" value="ECO:0007669"/>
    <property type="project" value="TreeGrafter"/>
</dbReference>
<dbReference type="Pfam" id="PF00173">
    <property type="entry name" value="Cyt-b5"/>
    <property type="match status" value="1"/>
</dbReference>
<dbReference type="PANTHER" id="PTHR46237:SF1">
    <property type="entry name" value="CYTOCHROME B5 REDUCTASE 4"/>
    <property type="match status" value="1"/>
</dbReference>
<dbReference type="SUPFAM" id="SSF63380">
    <property type="entry name" value="Riboflavin synthase domain-like"/>
    <property type="match status" value="1"/>
</dbReference>
<feature type="domain" description="Cytochrome b5 heme-binding" evidence="7">
    <location>
        <begin position="40"/>
        <end position="116"/>
    </location>
</feature>
<dbReference type="FunFam" id="3.10.120.10:FF:000001">
    <property type="entry name" value="Cytochrome b5 reductase 4"/>
    <property type="match status" value="1"/>
</dbReference>
<dbReference type="PROSITE" id="PS00191">
    <property type="entry name" value="CYTOCHROME_B5_1"/>
    <property type="match status" value="1"/>
</dbReference>
<organism evidence="9 10">
    <name type="scientific">Heligmosomoides polygyrus</name>
    <name type="common">Parasitic roundworm</name>
    <dbReference type="NCBI Taxonomy" id="6339"/>
    <lineage>
        <taxon>Eukaryota</taxon>
        <taxon>Metazoa</taxon>
        <taxon>Ecdysozoa</taxon>
        <taxon>Nematoda</taxon>
        <taxon>Chromadorea</taxon>
        <taxon>Rhabditida</taxon>
        <taxon>Rhabditina</taxon>
        <taxon>Rhabditomorpha</taxon>
        <taxon>Strongyloidea</taxon>
        <taxon>Heligmosomidae</taxon>
        <taxon>Heligmosomoides</taxon>
    </lineage>
</organism>
<dbReference type="InterPro" id="IPR036400">
    <property type="entry name" value="Cyt_B5-like_heme/steroid_sf"/>
</dbReference>
<dbReference type="InterPro" id="IPR018506">
    <property type="entry name" value="Cyt_B5_heme-BS"/>
</dbReference>
<dbReference type="GO" id="GO:0020037">
    <property type="term" value="F:heme binding"/>
    <property type="evidence" value="ECO:0007669"/>
    <property type="project" value="UniProtKB-UniRule"/>
</dbReference>
<dbReference type="SUPFAM" id="SSF55856">
    <property type="entry name" value="Cytochrome b5-like heme/steroid binding domain"/>
    <property type="match status" value="1"/>
</dbReference>
<evidence type="ECO:0000256" key="2">
    <source>
        <dbReference type="ARBA" id="ARBA00022617"/>
    </source>
</evidence>
<keyword evidence="4" id="KW-0560">Oxidoreductase</keyword>
<evidence type="ECO:0000256" key="5">
    <source>
        <dbReference type="ARBA" id="ARBA00023004"/>
    </source>
</evidence>
<dbReference type="Proteomes" id="UP000050761">
    <property type="component" value="Unassembled WGS sequence"/>
</dbReference>
<evidence type="ECO:0000256" key="6">
    <source>
        <dbReference type="RuleBase" id="RU362121"/>
    </source>
</evidence>
<dbReference type="SUPFAM" id="SSF52343">
    <property type="entry name" value="Ferredoxin reductase-like, C-terminal NADP-linked domain"/>
    <property type="match status" value="1"/>
</dbReference>
<dbReference type="GO" id="GO:0005783">
    <property type="term" value="C:endoplasmic reticulum"/>
    <property type="evidence" value="ECO:0007669"/>
    <property type="project" value="TreeGrafter"/>
</dbReference>
<evidence type="ECO:0000313" key="9">
    <source>
        <dbReference type="Proteomes" id="UP000050761"/>
    </source>
</evidence>
<dbReference type="InterPro" id="IPR017938">
    <property type="entry name" value="Riboflavin_synthase-like_b-brl"/>
</dbReference>
<dbReference type="InterPro" id="IPR017927">
    <property type="entry name" value="FAD-bd_FR_type"/>
</dbReference>
<dbReference type="InterPro" id="IPR008333">
    <property type="entry name" value="Cbr1-like_FAD-bd_dom"/>
</dbReference>
<evidence type="ECO:0000313" key="10">
    <source>
        <dbReference type="WBParaSite" id="HPBE_0002460701-mRNA-1"/>
    </source>
</evidence>
<dbReference type="PROSITE" id="PS51384">
    <property type="entry name" value="FAD_FR"/>
    <property type="match status" value="1"/>
</dbReference>
<dbReference type="Gene3D" id="2.40.30.10">
    <property type="entry name" value="Translation factors"/>
    <property type="match status" value="1"/>
</dbReference>
<proteinExistence type="inferred from homology"/>
<sequence length="460" mass="51505">MKKSPLGRSEYGRVKIALPPGKGLMDWVRLASSKILARKQMTVDHEELMKHNKRDDCWIHIYGQVYDVTSYLEFHPGGVPELMRAAGTDATDLFIQYHAWVNYENMLKSCFVGRFSGDLSKYDVFFDSESCAYTVTVQNNCVTIDFEDTEVEAAVSLAKLSIKQSLLVVYHEGVIEEKRKVSHDTLLFVVRLPRGLFYPVASGRHVSFKVRKGASVLYRPYTPVSSGSLSDQPVDSGQVKCAEPARIVFMIKIYKDGICTPSLEALNVGDSIEISEPIGCVDMSPWTDTGSELLMLAAGTGLTPMVNIIRERLKRLQKEGSDTAITRLLLFNKSEEDIVSDDWLPMRWTDTHIAPPLNATVKKINIRSTSSLIDTLYSRTVASRSSSAISYTSRRTNRTEHILSNPSQEWDGRLGRIDSTMLPKACDSLRVLICGPDGFNVAASKYVETAYVSQKRTKFQ</sequence>
<dbReference type="SMART" id="SM01117">
    <property type="entry name" value="Cyt-b5"/>
    <property type="match status" value="1"/>
</dbReference>
<dbReference type="Gene3D" id="3.10.120.10">
    <property type="entry name" value="Cytochrome b5-like heme/steroid binding domain"/>
    <property type="match status" value="1"/>
</dbReference>
<evidence type="ECO:0000256" key="1">
    <source>
        <dbReference type="ARBA" id="ARBA00006105"/>
    </source>
</evidence>
<dbReference type="WBParaSite" id="HPBE_0002460701-mRNA-1">
    <property type="protein sequence ID" value="HPBE_0002460701-mRNA-1"/>
    <property type="gene ID" value="HPBE_0002460701"/>
</dbReference>
<evidence type="ECO:0000256" key="4">
    <source>
        <dbReference type="ARBA" id="ARBA00023002"/>
    </source>
</evidence>
<evidence type="ECO:0000259" key="8">
    <source>
        <dbReference type="PROSITE" id="PS51384"/>
    </source>
</evidence>
<dbReference type="InterPro" id="IPR001199">
    <property type="entry name" value="Cyt_B5-like_heme/steroid-bd"/>
</dbReference>
<comment type="similarity">
    <text evidence="6">Belongs to the cytochrome b5 family.</text>
</comment>
<dbReference type="GO" id="GO:0046872">
    <property type="term" value="F:metal ion binding"/>
    <property type="evidence" value="ECO:0007669"/>
    <property type="project" value="UniProtKB-UniRule"/>
</dbReference>
<reference evidence="10" key="1">
    <citation type="submission" date="2019-09" db="UniProtKB">
        <authorList>
            <consortium name="WormBaseParasite"/>
        </authorList>
    </citation>
    <scope>IDENTIFICATION</scope>
</reference>
<feature type="domain" description="FAD-binding FR-type" evidence="8">
    <location>
        <begin position="168"/>
        <end position="284"/>
    </location>
</feature>
<dbReference type="AlphaFoldDB" id="A0A183GPI7"/>
<accession>A0A183GPI7</accession>
<dbReference type="PROSITE" id="PS50255">
    <property type="entry name" value="CYTOCHROME_B5_2"/>
    <property type="match status" value="1"/>
</dbReference>